<keyword evidence="4" id="KW-0560">Oxidoreductase</keyword>
<dbReference type="InterPro" id="IPR033138">
    <property type="entry name" value="Cu_oxidase_CS"/>
</dbReference>
<evidence type="ECO:0000256" key="5">
    <source>
        <dbReference type="ARBA" id="ARBA00023008"/>
    </source>
</evidence>
<keyword evidence="6" id="KW-0472">Membrane</keyword>
<feature type="domain" description="Plastocyanin-like" evidence="7">
    <location>
        <begin position="136"/>
        <end position="264"/>
    </location>
</feature>
<dbReference type="InterPro" id="IPR001117">
    <property type="entry name" value="Cu-oxidase_2nd"/>
</dbReference>
<dbReference type="Proteomes" id="UP001212841">
    <property type="component" value="Unassembled WGS sequence"/>
</dbReference>
<keyword evidence="11" id="KW-1185">Reference proteome</keyword>
<dbReference type="CDD" id="cd13899">
    <property type="entry name" value="CuRO_3_Fet3p"/>
    <property type="match status" value="1"/>
</dbReference>
<dbReference type="EMBL" id="JADGJD010000130">
    <property type="protein sequence ID" value="KAJ3054554.1"/>
    <property type="molecule type" value="Genomic_DNA"/>
</dbReference>
<evidence type="ECO:0000313" key="10">
    <source>
        <dbReference type="EMBL" id="KAJ3054554.1"/>
    </source>
</evidence>
<evidence type="ECO:0000313" key="11">
    <source>
        <dbReference type="Proteomes" id="UP001212841"/>
    </source>
</evidence>
<accession>A0AAD5SJ88</accession>
<evidence type="ECO:0000256" key="1">
    <source>
        <dbReference type="ARBA" id="ARBA00010609"/>
    </source>
</evidence>
<evidence type="ECO:0000259" key="8">
    <source>
        <dbReference type="Pfam" id="PF07731"/>
    </source>
</evidence>
<dbReference type="InterPro" id="IPR011706">
    <property type="entry name" value="Cu-oxidase_C"/>
</dbReference>
<evidence type="ECO:0000256" key="2">
    <source>
        <dbReference type="ARBA" id="ARBA00022723"/>
    </source>
</evidence>
<evidence type="ECO:0000259" key="9">
    <source>
        <dbReference type="Pfam" id="PF07732"/>
    </source>
</evidence>
<evidence type="ECO:0000256" key="6">
    <source>
        <dbReference type="SAM" id="Phobius"/>
    </source>
</evidence>
<dbReference type="InterPro" id="IPR044130">
    <property type="entry name" value="CuRO_2_Fet3-like"/>
</dbReference>
<evidence type="ECO:0000256" key="4">
    <source>
        <dbReference type="ARBA" id="ARBA00023002"/>
    </source>
</evidence>
<gene>
    <name evidence="10" type="primary">FET3</name>
    <name evidence="10" type="ORF">HK097_001532</name>
</gene>
<proteinExistence type="inferred from homology"/>
<dbReference type="PROSITE" id="PS00080">
    <property type="entry name" value="MULTICOPPER_OXIDASE2"/>
    <property type="match status" value="1"/>
</dbReference>
<dbReference type="Gene3D" id="2.60.40.420">
    <property type="entry name" value="Cupredoxins - blue copper proteins"/>
    <property type="match status" value="3"/>
</dbReference>
<dbReference type="CDD" id="cd13877">
    <property type="entry name" value="CuRO_2_Fet3p_like"/>
    <property type="match status" value="1"/>
</dbReference>
<dbReference type="Pfam" id="PF00394">
    <property type="entry name" value="Cu-oxidase"/>
    <property type="match status" value="1"/>
</dbReference>
<sequence length="557" mass="61843">MVQAAVRTFDYDITYVDNVKADGLKERRVIGVNGKWPPPPIEAWVNDTIVINVKNSLDVITGLHSHGMFQNGTAWMDGAVGTTQCGIPPGQTYTYRYNATQHGTYWFHSHFMGQYVDGLRGPLIIHPAQEAYQYDEDYTIAISDWYFQEYQEIMKWFFDLYNPTGIEPSPDSGTLLVLRNASYVDAKQLSFTPGKTYRIRFINMSAFAMFHVGISGHDMEIIEVDGVDVNRTKSQGFDMTIAQRYSVLVRARNDTSTNFNIHADMDISVFSPLMDTLQYNMTVPIIYNSSAPSTTEVPAWDTTDDLTLSPLVVEASIEPDVTHEITASMGVMTDGLPRAQFNDVTFIQPQVPSILTALTTGADANNSAVYGKQTNALVMPHNKMIQLVINNNDGGPHPFHLHGHVFQILNRSDTFYDANVPLPSNPNPVRRDTVLIPPNGSVVLQYRADNPGAWLFHCHIQWHMDQGLIMLFIEAPEVLQQRLGGQVPSYLTDQCKILGKPVEGNAIGKAGLDLKGEPEGPYMLPDGFTTKGKIGLAGTIVCALLGLSTVWWFGKSA</sequence>
<dbReference type="PROSITE" id="PS00079">
    <property type="entry name" value="MULTICOPPER_OXIDASE1"/>
    <property type="match status" value="2"/>
</dbReference>
<dbReference type="GO" id="GO:0005507">
    <property type="term" value="F:copper ion binding"/>
    <property type="evidence" value="ECO:0007669"/>
    <property type="project" value="InterPro"/>
</dbReference>
<dbReference type="AlphaFoldDB" id="A0AAD5SJ88"/>
<keyword evidence="6" id="KW-1133">Transmembrane helix</keyword>
<evidence type="ECO:0000256" key="3">
    <source>
        <dbReference type="ARBA" id="ARBA00022729"/>
    </source>
</evidence>
<feature type="domain" description="Plastocyanin-like" evidence="9">
    <location>
        <begin position="18"/>
        <end position="129"/>
    </location>
</feature>
<dbReference type="InterPro" id="IPR008972">
    <property type="entry name" value="Cupredoxin"/>
</dbReference>
<evidence type="ECO:0000259" key="7">
    <source>
        <dbReference type="Pfam" id="PF00394"/>
    </source>
</evidence>
<dbReference type="PANTHER" id="PTHR11709">
    <property type="entry name" value="MULTI-COPPER OXIDASE"/>
    <property type="match status" value="1"/>
</dbReference>
<dbReference type="InterPro" id="IPR045087">
    <property type="entry name" value="Cu-oxidase_fam"/>
</dbReference>
<dbReference type="Pfam" id="PF07731">
    <property type="entry name" value="Cu-oxidase_2"/>
    <property type="match status" value="1"/>
</dbReference>
<dbReference type="InterPro" id="IPR002355">
    <property type="entry name" value="Cu_oxidase_Cu_BS"/>
</dbReference>
<dbReference type="GO" id="GO:0006811">
    <property type="term" value="P:monoatomic ion transport"/>
    <property type="evidence" value="ECO:0007669"/>
    <property type="project" value="InterPro"/>
</dbReference>
<reference evidence="10" key="1">
    <citation type="submission" date="2020-05" db="EMBL/GenBank/DDBJ databases">
        <title>Phylogenomic resolution of chytrid fungi.</title>
        <authorList>
            <person name="Stajich J.E."/>
            <person name="Amses K."/>
            <person name="Simmons R."/>
            <person name="Seto K."/>
            <person name="Myers J."/>
            <person name="Bonds A."/>
            <person name="Quandt C.A."/>
            <person name="Barry K."/>
            <person name="Liu P."/>
            <person name="Grigoriev I."/>
            <person name="Longcore J.E."/>
            <person name="James T.Y."/>
        </authorList>
    </citation>
    <scope>NUCLEOTIDE SEQUENCE</scope>
    <source>
        <strain evidence="10">JEL0318</strain>
    </source>
</reference>
<comment type="similarity">
    <text evidence="1">Belongs to the multicopper oxidase family.</text>
</comment>
<comment type="caution">
    <text evidence="10">The sequence shown here is derived from an EMBL/GenBank/DDBJ whole genome shotgun (WGS) entry which is preliminary data.</text>
</comment>
<keyword evidence="5" id="KW-0186">Copper</keyword>
<keyword evidence="6" id="KW-0812">Transmembrane</keyword>
<dbReference type="GO" id="GO:0016491">
    <property type="term" value="F:oxidoreductase activity"/>
    <property type="evidence" value="ECO:0007669"/>
    <property type="project" value="UniProtKB-KW"/>
</dbReference>
<feature type="transmembrane region" description="Helical" evidence="6">
    <location>
        <begin position="534"/>
        <end position="554"/>
    </location>
</feature>
<keyword evidence="2" id="KW-0479">Metal-binding</keyword>
<dbReference type="SUPFAM" id="SSF49503">
    <property type="entry name" value="Cupredoxins"/>
    <property type="match status" value="3"/>
</dbReference>
<organism evidence="10 11">
    <name type="scientific">Rhizophlyctis rosea</name>
    <dbReference type="NCBI Taxonomy" id="64517"/>
    <lineage>
        <taxon>Eukaryota</taxon>
        <taxon>Fungi</taxon>
        <taxon>Fungi incertae sedis</taxon>
        <taxon>Chytridiomycota</taxon>
        <taxon>Chytridiomycota incertae sedis</taxon>
        <taxon>Chytridiomycetes</taxon>
        <taxon>Rhizophlyctidales</taxon>
        <taxon>Rhizophlyctidaceae</taxon>
        <taxon>Rhizophlyctis</taxon>
    </lineage>
</organism>
<keyword evidence="3" id="KW-0732">Signal</keyword>
<dbReference type="CDD" id="cd13851">
    <property type="entry name" value="CuRO_1_Fet3p"/>
    <property type="match status" value="1"/>
</dbReference>
<protein>
    <submittedName>
        <fullName evidence="10">Ferroxidase fet3</fullName>
    </submittedName>
</protein>
<name>A0AAD5SJ88_9FUNG</name>
<dbReference type="InterPro" id="IPR011707">
    <property type="entry name" value="Cu-oxidase-like_N"/>
</dbReference>
<dbReference type="PANTHER" id="PTHR11709:SF361">
    <property type="entry name" value="IRON TRANSPORT MULTICOPPER OXIDASE FET3"/>
    <property type="match status" value="1"/>
</dbReference>
<dbReference type="Pfam" id="PF07732">
    <property type="entry name" value="Cu-oxidase_3"/>
    <property type="match status" value="1"/>
</dbReference>
<feature type="domain" description="Plastocyanin-like" evidence="8">
    <location>
        <begin position="347"/>
        <end position="477"/>
    </location>
</feature>